<evidence type="ECO:0000313" key="3">
    <source>
        <dbReference type="Proteomes" id="UP000198833"/>
    </source>
</evidence>
<sequence>MSKIAIVTGSTRDTRVNLQVAEYLLKFAQENFADHTFELVDIKEYDLPILNEALPPAFTTERNHPNVKRFSEKIQEFDGYIFVTPEYNRATSPSLKNALDSLYHEWNNKAAGIASYGGQLGASAAFGLRPVLANLKLATVASQATFSLMTDFKNMSDFQPADYHANSIKALFEDVLLWAQAFASIR</sequence>
<dbReference type="PANTHER" id="PTHR30543">
    <property type="entry name" value="CHROMATE REDUCTASE"/>
    <property type="match status" value="1"/>
</dbReference>
<dbReference type="AlphaFoldDB" id="A0A1H9EFD4"/>
<dbReference type="PANTHER" id="PTHR30543:SF21">
    <property type="entry name" value="NAD(P)H-DEPENDENT FMN REDUCTASE LOT6"/>
    <property type="match status" value="1"/>
</dbReference>
<dbReference type="GO" id="GO:0016491">
    <property type="term" value="F:oxidoreductase activity"/>
    <property type="evidence" value="ECO:0007669"/>
    <property type="project" value="InterPro"/>
</dbReference>
<name>A0A1H9EFD4_9LACT</name>
<dbReference type="OrthoDB" id="9812295at2"/>
<dbReference type="Proteomes" id="UP000198833">
    <property type="component" value="Unassembled WGS sequence"/>
</dbReference>
<organism evidence="2 3">
    <name type="scientific">Ignavigranum ruoffiae</name>
    <dbReference type="NCBI Taxonomy" id="89093"/>
    <lineage>
        <taxon>Bacteria</taxon>
        <taxon>Bacillati</taxon>
        <taxon>Bacillota</taxon>
        <taxon>Bacilli</taxon>
        <taxon>Lactobacillales</taxon>
        <taxon>Aerococcaceae</taxon>
        <taxon>Ignavigranum</taxon>
    </lineage>
</organism>
<feature type="domain" description="NADPH-dependent FMN reductase-like" evidence="1">
    <location>
        <begin position="3"/>
        <end position="146"/>
    </location>
</feature>
<dbReference type="GO" id="GO:0010181">
    <property type="term" value="F:FMN binding"/>
    <property type="evidence" value="ECO:0007669"/>
    <property type="project" value="TreeGrafter"/>
</dbReference>
<evidence type="ECO:0000259" key="1">
    <source>
        <dbReference type="Pfam" id="PF03358"/>
    </source>
</evidence>
<dbReference type="Pfam" id="PF03358">
    <property type="entry name" value="FMN_red"/>
    <property type="match status" value="1"/>
</dbReference>
<dbReference type="STRING" id="89093.SAMN04488558_10719"/>
<accession>A0A1H9EFD4</accession>
<dbReference type="InterPro" id="IPR029039">
    <property type="entry name" value="Flavoprotein-like_sf"/>
</dbReference>
<proteinExistence type="predicted"/>
<protein>
    <submittedName>
        <fullName evidence="2">NAD(P)H-dependent FMN reductase</fullName>
    </submittedName>
</protein>
<dbReference type="GO" id="GO:0005829">
    <property type="term" value="C:cytosol"/>
    <property type="evidence" value="ECO:0007669"/>
    <property type="project" value="TreeGrafter"/>
</dbReference>
<dbReference type="InterPro" id="IPR050712">
    <property type="entry name" value="NAD(P)H-dep_reductase"/>
</dbReference>
<dbReference type="SUPFAM" id="SSF52218">
    <property type="entry name" value="Flavoproteins"/>
    <property type="match status" value="1"/>
</dbReference>
<dbReference type="EMBL" id="FOEN01000007">
    <property type="protein sequence ID" value="SEQ24267.1"/>
    <property type="molecule type" value="Genomic_DNA"/>
</dbReference>
<dbReference type="RefSeq" id="WP_092571953.1">
    <property type="nucleotide sequence ID" value="NZ_CP096206.2"/>
</dbReference>
<dbReference type="InterPro" id="IPR005025">
    <property type="entry name" value="FMN_Rdtase-like_dom"/>
</dbReference>
<evidence type="ECO:0000313" key="2">
    <source>
        <dbReference type="EMBL" id="SEQ24267.1"/>
    </source>
</evidence>
<keyword evidence="3" id="KW-1185">Reference proteome</keyword>
<dbReference type="Gene3D" id="3.40.50.360">
    <property type="match status" value="1"/>
</dbReference>
<gene>
    <name evidence="2" type="ORF">SAMN04488558_10719</name>
</gene>
<reference evidence="2 3" key="1">
    <citation type="submission" date="2016-10" db="EMBL/GenBank/DDBJ databases">
        <authorList>
            <person name="de Groot N.N."/>
        </authorList>
    </citation>
    <scope>NUCLEOTIDE SEQUENCE [LARGE SCALE GENOMIC DNA]</scope>
    <source>
        <strain evidence="2 3">DSM 15695</strain>
    </source>
</reference>